<dbReference type="EMBL" id="JAWQEG010000891">
    <property type="protein sequence ID" value="KAK3884361.1"/>
    <property type="molecule type" value="Genomic_DNA"/>
</dbReference>
<organism evidence="4 5">
    <name type="scientific">Petrolisthes cinctipes</name>
    <name type="common">Flat porcelain crab</name>
    <dbReference type="NCBI Taxonomy" id="88211"/>
    <lineage>
        <taxon>Eukaryota</taxon>
        <taxon>Metazoa</taxon>
        <taxon>Ecdysozoa</taxon>
        <taxon>Arthropoda</taxon>
        <taxon>Crustacea</taxon>
        <taxon>Multicrustacea</taxon>
        <taxon>Malacostraca</taxon>
        <taxon>Eumalacostraca</taxon>
        <taxon>Eucarida</taxon>
        <taxon>Decapoda</taxon>
        <taxon>Pleocyemata</taxon>
        <taxon>Anomura</taxon>
        <taxon>Galatheoidea</taxon>
        <taxon>Porcellanidae</taxon>
        <taxon>Petrolisthes</taxon>
    </lineage>
</organism>
<dbReference type="GO" id="GO:0003824">
    <property type="term" value="F:catalytic activity"/>
    <property type="evidence" value="ECO:0007669"/>
    <property type="project" value="UniProtKB-KW"/>
</dbReference>
<sequence>MNLICVCSGSQEIRREEKFGKTRSEERTGLPTTITDFAKDFPHLLSTDTSQHVLYPGIRHTITTTGPPVFAKPRRMPPEYLEAAKREFHIMIQQGIARPSDSAWASPLHMVSKQQEGEWRACGDYRALNAITIADRNPILHILDFHSKLQGCAVFSKIDLVRAFHQTPVAVAEEDIKKTAITTPFGFFEFPSMNFGLCNTVQTFQRFMDKVLIVTCINKVSSSRGTEEKLRYQHHHEAPLSHLVRHSIISGPRKKGGSSQGVPVTDHSLETPDLVKGLKKSSQKKLAWTQSAEATFTAIKTRLADTTLLAYPTPHAPTSIYMDASNDAIGTVLQQEVYKPIALYSKRLEAPQQKFSAFDRKLVAMHDAAKHFRHFLEGRQCHIRTDHKPLTTAMQQLGTN</sequence>
<evidence type="ECO:0000259" key="2">
    <source>
        <dbReference type="Pfam" id="PF00078"/>
    </source>
</evidence>
<dbReference type="InterPro" id="IPR041577">
    <property type="entry name" value="RT_RNaseH_2"/>
</dbReference>
<dbReference type="SUPFAM" id="SSF56672">
    <property type="entry name" value="DNA/RNA polymerases"/>
    <property type="match status" value="1"/>
</dbReference>
<keyword evidence="1" id="KW-0511">Multifunctional enzyme</keyword>
<evidence type="ECO:0000259" key="3">
    <source>
        <dbReference type="Pfam" id="PF17919"/>
    </source>
</evidence>
<dbReference type="AlphaFoldDB" id="A0AAE1KSL8"/>
<accession>A0AAE1KSL8</accession>
<dbReference type="InterPro" id="IPR000477">
    <property type="entry name" value="RT_dom"/>
</dbReference>
<dbReference type="Gene3D" id="3.10.10.10">
    <property type="entry name" value="HIV Type 1 Reverse Transcriptase, subunit A, domain 1"/>
    <property type="match status" value="1"/>
</dbReference>
<dbReference type="PANTHER" id="PTHR37984:SF5">
    <property type="entry name" value="PROTEIN NYNRIN-LIKE"/>
    <property type="match status" value="1"/>
</dbReference>
<keyword evidence="5" id="KW-1185">Reference proteome</keyword>
<dbReference type="PANTHER" id="PTHR37984">
    <property type="entry name" value="PROTEIN CBG26694"/>
    <property type="match status" value="1"/>
</dbReference>
<dbReference type="Proteomes" id="UP001286313">
    <property type="component" value="Unassembled WGS sequence"/>
</dbReference>
<dbReference type="InterPro" id="IPR050951">
    <property type="entry name" value="Retrovirus_Pol_polyprotein"/>
</dbReference>
<evidence type="ECO:0000313" key="5">
    <source>
        <dbReference type="Proteomes" id="UP001286313"/>
    </source>
</evidence>
<feature type="domain" description="Reverse transcriptase" evidence="2">
    <location>
        <begin position="113"/>
        <end position="212"/>
    </location>
</feature>
<evidence type="ECO:0000256" key="1">
    <source>
        <dbReference type="ARBA" id="ARBA00023268"/>
    </source>
</evidence>
<name>A0AAE1KSL8_PETCI</name>
<dbReference type="InterPro" id="IPR043502">
    <property type="entry name" value="DNA/RNA_pol_sf"/>
</dbReference>
<dbReference type="Pfam" id="PF00078">
    <property type="entry name" value="RVT_1"/>
    <property type="match status" value="1"/>
</dbReference>
<comment type="caution">
    <text evidence="4">The sequence shown here is derived from an EMBL/GenBank/DDBJ whole genome shotgun (WGS) entry which is preliminary data.</text>
</comment>
<reference evidence="4" key="1">
    <citation type="submission" date="2023-10" db="EMBL/GenBank/DDBJ databases">
        <title>Genome assemblies of two species of porcelain crab, Petrolisthes cinctipes and Petrolisthes manimaculis (Anomura: Porcellanidae).</title>
        <authorList>
            <person name="Angst P."/>
        </authorList>
    </citation>
    <scope>NUCLEOTIDE SEQUENCE</scope>
    <source>
        <strain evidence="4">PB745_01</strain>
        <tissue evidence="4">Gill</tissue>
    </source>
</reference>
<dbReference type="Pfam" id="PF17919">
    <property type="entry name" value="RT_RNaseH_2"/>
    <property type="match status" value="1"/>
</dbReference>
<dbReference type="CDD" id="cd01647">
    <property type="entry name" value="RT_LTR"/>
    <property type="match status" value="1"/>
</dbReference>
<evidence type="ECO:0000313" key="4">
    <source>
        <dbReference type="EMBL" id="KAK3884361.1"/>
    </source>
</evidence>
<protein>
    <recommendedName>
        <fullName evidence="6">Reverse transcriptase/retrotransposon-derived protein RNase H-like domain-containing protein</fullName>
    </recommendedName>
</protein>
<feature type="domain" description="Reverse transcriptase/retrotransposon-derived protein RNase H-like" evidence="3">
    <location>
        <begin position="288"/>
        <end position="383"/>
    </location>
</feature>
<proteinExistence type="predicted"/>
<dbReference type="GO" id="GO:0071897">
    <property type="term" value="P:DNA biosynthetic process"/>
    <property type="evidence" value="ECO:0007669"/>
    <property type="project" value="UniProtKB-ARBA"/>
</dbReference>
<dbReference type="Gene3D" id="3.10.20.370">
    <property type="match status" value="1"/>
</dbReference>
<evidence type="ECO:0008006" key="6">
    <source>
        <dbReference type="Google" id="ProtNLM"/>
    </source>
</evidence>
<gene>
    <name evidence="4" type="ORF">Pcinc_011372</name>
</gene>